<evidence type="ECO:0000313" key="4">
    <source>
        <dbReference type="EMBL" id="VEU55915.1"/>
    </source>
</evidence>
<proteinExistence type="predicted"/>
<dbReference type="PIRSF" id="PIRSF026583">
    <property type="entry name" value="YybT"/>
    <property type="match status" value="1"/>
</dbReference>
<dbReference type="Pfam" id="PF02272">
    <property type="entry name" value="DHHA1"/>
    <property type="match status" value="1"/>
</dbReference>
<dbReference type="RefSeq" id="WP_022936110.1">
    <property type="nucleotide sequence ID" value="NZ_LR214940.1"/>
</dbReference>
<dbReference type="GO" id="GO:0003676">
    <property type="term" value="F:nucleic acid binding"/>
    <property type="evidence" value="ECO:0007669"/>
    <property type="project" value="InterPro"/>
</dbReference>
<dbReference type="SUPFAM" id="SSF64182">
    <property type="entry name" value="DHH phosphoesterases"/>
    <property type="match status" value="1"/>
</dbReference>
<dbReference type="EC" id="3.6.1.1" evidence="4"/>
<dbReference type="InterPro" id="IPR038763">
    <property type="entry name" value="DHH_sf"/>
</dbReference>
<protein>
    <submittedName>
        <fullName evidence="4">Probable manganese-dependent inorganic pyrophosphatase</fullName>
        <ecNumber evidence="4">3.6.1.1</ecNumber>
    </submittedName>
</protein>
<gene>
    <name evidence="4" type="primary">ppaC</name>
    <name evidence="4" type="ORF">NCTC10112_00502</name>
</gene>
<dbReference type="GO" id="GO:0004427">
    <property type="term" value="F:inorganic diphosphate phosphatase activity"/>
    <property type="evidence" value="ECO:0007669"/>
    <property type="project" value="UniProtKB-EC"/>
</dbReference>
<feature type="transmembrane region" description="Helical" evidence="1">
    <location>
        <begin position="36"/>
        <end position="60"/>
    </location>
</feature>
<keyword evidence="1" id="KW-0472">Membrane</keyword>
<organism evidence="4 5">
    <name type="scientific">Metamycoplasma orale</name>
    <name type="common">Mycoplasma orale</name>
    <dbReference type="NCBI Taxonomy" id="2121"/>
    <lineage>
        <taxon>Bacteria</taxon>
        <taxon>Bacillati</taxon>
        <taxon>Mycoplasmatota</taxon>
        <taxon>Mycoplasmoidales</taxon>
        <taxon>Metamycoplasmataceae</taxon>
        <taxon>Metamycoplasma</taxon>
    </lineage>
</organism>
<dbReference type="PANTHER" id="PTHR47618">
    <property type="entry name" value="BIFUNCTIONAL OLIGORIBONUCLEASE AND PAP PHOSPHATASE NRNA"/>
    <property type="match status" value="1"/>
</dbReference>
<keyword evidence="4" id="KW-0378">Hydrolase</keyword>
<dbReference type="AlphaFoldDB" id="A0A448ZXC6"/>
<evidence type="ECO:0000259" key="3">
    <source>
        <dbReference type="Pfam" id="PF02272"/>
    </source>
</evidence>
<dbReference type="InterPro" id="IPR001667">
    <property type="entry name" value="DDH_dom"/>
</dbReference>
<evidence type="ECO:0000313" key="5">
    <source>
        <dbReference type="Proteomes" id="UP000290482"/>
    </source>
</evidence>
<feature type="domain" description="DHHA1" evidence="3">
    <location>
        <begin position="560"/>
        <end position="645"/>
    </location>
</feature>
<keyword evidence="1" id="KW-0812">Transmembrane</keyword>
<dbReference type="Gene3D" id="3.10.310.30">
    <property type="match status" value="1"/>
</dbReference>
<accession>A0A448ZXC6</accession>
<dbReference type="Gene3D" id="3.90.1640.10">
    <property type="entry name" value="inorganic pyrophosphatase (n-terminal core)"/>
    <property type="match status" value="1"/>
</dbReference>
<reference evidence="4 5" key="1">
    <citation type="submission" date="2019-01" db="EMBL/GenBank/DDBJ databases">
        <authorList>
            <consortium name="Pathogen Informatics"/>
        </authorList>
    </citation>
    <scope>NUCLEOTIDE SEQUENCE [LARGE SCALE GENOMIC DNA]</scope>
    <source>
        <strain evidence="4 5">NCTC10112</strain>
    </source>
</reference>
<sequence>MKKNKQLAIVISQLIALFLIPTIIFVILLIKIKQPNFPLILSIIYVLWLIILSTICILSIKRYIKYNLIANETVNYYIEREVSKYGMGAIAFLDDGTIIWISNFIENRFSRSIIGKNIKTFFNITNWTGENLDFDFEKNNLNYEVHISLERNLVVMKDATISNRLMKDYKNQRIVFGELNIDNINLLQSTMTEDELFKVYSLVLGVLENLAKKYDLIYRQYENGKYFLLTTQETLDLFEKLQFKFFENLDPKKTIPDNVLTLSTGFAYGILKYDDLSLLAKEALLQSQTRGGNQTTVITKEQASRHYGSVSEIKVNISRTSVNLIAQNLINKLSSKEISKVIVYGHQNADLDAIGSAYAIYTLAKIFNKEAYIQNINFDDTGLRQVEKVFGMQKNLIFINPRVATSFNGLETLVVLVDIADENRIENKQAFKDINKNNVIVIDHHRVAKQPQFALQHYTYIDSQASSASEIITEIIALSNLKSKITPLVAQLLLDGIYLDTSIFQKHTSSKTFYACSLLEEWGASAEKSIVSLKMSEDIYNKVKLLNSNIYEIKPGYFLAYRDIEVSNDIIAIAADEILRVEGRKAAFVVAKLQGTNRYKLSARGINTNVQIIAEAVNGGGHFGSAAAESTEPLAVFVDNIKQAIVSVKNESNNN</sequence>
<dbReference type="InterPro" id="IPR003156">
    <property type="entry name" value="DHHA1_dom"/>
</dbReference>
<dbReference type="PANTHER" id="PTHR47618:SF2">
    <property type="entry name" value="CYCLIC-DI-AMP PHOSPHODIESTERASE GDPP"/>
    <property type="match status" value="1"/>
</dbReference>
<evidence type="ECO:0000256" key="1">
    <source>
        <dbReference type="SAM" id="Phobius"/>
    </source>
</evidence>
<dbReference type="OrthoDB" id="9759476at2"/>
<feature type="transmembrane region" description="Helical" evidence="1">
    <location>
        <begin position="7"/>
        <end position="30"/>
    </location>
</feature>
<dbReference type="EMBL" id="LR214940">
    <property type="protein sequence ID" value="VEU55915.1"/>
    <property type="molecule type" value="Genomic_DNA"/>
</dbReference>
<name>A0A448ZXC6_METOS</name>
<keyword evidence="5" id="KW-1185">Reference proteome</keyword>
<feature type="domain" description="DDH" evidence="2">
    <location>
        <begin position="340"/>
        <end position="497"/>
    </location>
</feature>
<keyword evidence="1" id="KW-1133">Transmembrane helix</keyword>
<evidence type="ECO:0000259" key="2">
    <source>
        <dbReference type="Pfam" id="PF01368"/>
    </source>
</evidence>
<dbReference type="KEGG" id="mob:NCTC10112_00502"/>
<dbReference type="Pfam" id="PF24898">
    <property type="entry name" value="GGDEF_GdpP"/>
    <property type="match status" value="1"/>
</dbReference>
<dbReference type="Proteomes" id="UP000290482">
    <property type="component" value="Chromosome"/>
</dbReference>
<dbReference type="InterPro" id="IPR014528">
    <property type="entry name" value="GdpP/PdeA"/>
</dbReference>
<dbReference type="Pfam" id="PF01368">
    <property type="entry name" value="DHH"/>
    <property type="match status" value="1"/>
</dbReference>
<dbReference type="InterPro" id="IPR051319">
    <property type="entry name" value="Oligoribo/pAp-PDE_c-di-AMP_PDE"/>
</dbReference>